<keyword evidence="9" id="KW-1185">Reference proteome</keyword>
<dbReference type="InterPro" id="IPR020575">
    <property type="entry name" value="Hsp90_N"/>
</dbReference>
<dbReference type="Pfam" id="PF00183">
    <property type="entry name" value="HSP90"/>
    <property type="match status" value="1"/>
</dbReference>
<feature type="binding site" evidence="6">
    <location>
        <position position="35"/>
    </location>
    <ligand>
        <name>ATP</name>
        <dbReference type="ChEBI" id="CHEBI:30616"/>
    </ligand>
</feature>
<name>A0A437S824_9FIRM</name>
<reference evidence="8 9" key="1">
    <citation type="submission" date="2018-11" db="EMBL/GenBank/DDBJ databases">
        <title>Genome sequencing and assembly of Anaerosphaera sp. nov., GS7-6-2.</title>
        <authorList>
            <person name="Rettenmaier R."/>
            <person name="Liebl W."/>
            <person name="Zverlov V."/>
        </authorList>
    </citation>
    <scope>NUCLEOTIDE SEQUENCE [LARGE SCALE GENOMIC DNA]</scope>
    <source>
        <strain evidence="8 9">GS7-6-2</strain>
    </source>
</reference>
<dbReference type="InterPro" id="IPR001404">
    <property type="entry name" value="Hsp90_fam"/>
</dbReference>
<dbReference type="GO" id="GO:0016887">
    <property type="term" value="F:ATP hydrolysis activity"/>
    <property type="evidence" value="ECO:0007669"/>
    <property type="project" value="InterPro"/>
</dbReference>
<protein>
    <recommendedName>
        <fullName evidence="5">Chaperone protein HtpG</fullName>
    </recommendedName>
    <alternativeName>
        <fullName evidence="5">Heat shock protein HtpG</fullName>
    </alternativeName>
    <alternativeName>
        <fullName evidence="5">High temperature protein G</fullName>
    </alternativeName>
</protein>
<keyword evidence="5" id="KW-0346">Stress response</keyword>
<evidence type="ECO:0000259" key="7">
    <source>
        <dbReference type="SMART" id="SM00387"/>
    </source>
</evidence>
<feature type="binding site" evidence="6">
    <location>
        <position position="77"/>
    </location>
    <ligand>
        <name>ATP</name>
        <dbReference type="ChEBI" id="CHEBI:30616"/>
    </ligand>
</feature>
<dbReference type="PIRSF" id="PIRSF002583">
    <property type="entry name" value="Hsp90"/>
    <property type="match status" value="1"/>
</dbReference>
<evidence type="ECO:0000256" key="3">
    <source>
        <dbReference type="ARBA" id="ARBA00022840"/>
    </source>
</evidence>
<feature type="region of interest" description="A; substrate-binding" evidence="5">
    <location>
        <begin position="1"/>
        <end position="344"/>
    </location>
</feature>
<feature type="binding site" evidence="6">
    <location>
        <position position="90"/>
    </location>
    <ligand>
        <name>ATP</name>
        <dbReference type="ChEBI" id="CHEBI:30616"/>
    </ligand>
</feature>
<gene>
    <name evidence="5 8" type="primary">htpG</name>
    <name evidence="8" type="ORF">EF514_04115</name>
</gene>
<comment type="subcellular location">
    <subcellularLocation>
        <location evidence="5">Cytoplasm</location>
    </subcellularLocation>
</comment>
<accession>A0A437S824</accession>
<dbReference type="PROSITE" id="PS00298">
    <property type="entry name" value="HSP90"/>
    <property type="match status" value="1"/>
</dbReference>
<keyword evidence="5" id="KW-0963">Cytoplasm</keyword>
<dbReference type="OrthoDB" id="9802640at2"/>
<dbReference type="InterPro" id="IPR036890">
    <property type="entry name" value="HATPase_C_sf"/>
</dbReference>
<comment type="caution">
    <text evidence="5">Lacks conserved residue(s) required for the propagation of feature annotation.</text>
</comment>
<feature type="binding site" evidence="6">
    <location>
        <position position="168"/>
    </location>
    <ligand>
        <name>ATP</name>
        <dbReference type="ChEBI" id="CHEBI:30616"/>
    </ligand>
</feature>
<sequence length="617" mass="72195">MVKRKYKAESKRLMELMVNSIYTNKEIFLRELISNASDAIDKMYYKSLSDENLVFNKDDYYIEISFDKEERTITVRDTGIGMSEEDLDENLGTIAKSGTLEFKNELAKEDKTAEIIGQFGVGFYSSFLVAKKVSVLTKKYGDDKAWLWESEDVEGYSIEEAEKDSHGTEITLYLKDNTEDDNFDDFLNEYRIESLVKNYSNYIRYPIKMLMTKTKVKDEEAETPEYEEYKELETLNSMIPIWKKNKSELKDEDYINFYHDQHYGFDNPLTWIHINVEGAVSYRAILYIPEAQPFDFRSKSYKKGLQLYSNGVLIMDKCEKLLPDSFSFVKGVVDSEDLSLNISREILQEDRQLRVIAKNIENKIISELKKMLKNDREKYEKFYESFGQTIKIAVYESYGMEKDKLQDLFLFYSSKEKKPITLEEYFKNMKEDQDKIYYATGSSIEVIDKLPQGSGLKSKDIEILYLTDPIDEFVLKVMGSYKEKEFSSISQELESGKEEETKDELFEKMKTILGDEVVEVKASENLGDNPVALLSRGDLSIEMEKVLQYQENNQIKAQKVLEVNKNHSIYKKLEDLKDNEEELKLYTNLLYNQARLIEGLPIEDPVEYTKNIWKLID</sequence>
<organism evidence="8 9">
    <name type="scientific">Anaerosphaera multitolerans</name>
    <dbReference type="NCBI Taxonomy" id="2487351"/>
    <lineage>
        <taxon>Bacteria</taxon>
        <taxon>Bacillati</taxon>
        <taxon>Bacillota</taxon>
        <taxon>Tissierellia</taxon>
        <taxon>Tissierellales</taxon>
        <taxon>Peptoniphilaceae</taxon>
        <taxon>Anaerosphaera</taxon>
    </lineage>
</organism>
<dbReference type="Proteomes" id="UP000288812">
    <property type="component" value="Unassembled WGS sequence"/>
</dbReference>
<evidence type="ECO:0000256" key="5">
    <source>
        <dbReference type="HAMAP-Rule" id="MF_00505"/>
    </source>
</evidence>
<dbReference type="CDD" id="cd16927">
    <property type="entry name" value="HATPase_Hsp90-like"/>
    <property type="match status" value="1"/>
</dbReference>
<dbReference type="FunFam" id="3.30.565.10:FF:000005">
    <property type="entry name" value="Heat shock protein 90"/>
    <property type="match status" value="1"/>
</dbReference>
<dbReference type="InterPro" id="IPR020568">
    <property type="entry name" value="Ribosomal_Su5_D2-typ_SF"/>
</dbReference>
<dbReference type="Gene3D" id="3.30.565.10">
    <property type="entry name" value="Histidine kinase-like ATPase, C-terminal domain"/>
    <property type="match status" value="1"/>
</dbReference>
<evidence type="ECO:0000313" key="9">
    <source>
        <dbReference type="Proteomes" id="UP000288812"/>
    </source>
</evidence>
<dbReference type="SUPFAM" id="SSF110942">
    <property type="entry name" value="HSP90 C-terminal domain"/>
    <property type="match status" value="1"/>
</dbReference>
<feature type="binding site" evidence="6">
    <location>
        <position position="344"/>
    </location>
    <ligand>
        <name>ATP</name>
        <dbReference type="ChEBI" id="CHEBI:30616"/>
    </ligand>
</feature>
<keyword evidence="4 5" id="KW-0143">Chaperone</keyword>
<keyword evidence="2 5" id="KW-0547">Nucleotide-binding</keyword>
<comment type="function">
    <text evidence="5">Molecular chaperone. Has ATPase activity.</text>
</comment>
<dbReference type="InterPro" id="IPR003594">
    <property type="entry name" value="HATPase_dom"/>
</dbReference>
<dbReference type="GO" id="GO:0005524">
    <property type="term" value="F:ATP binding"/>
    <property type="evidence" value="ECO:0007669"/>
    <property type="project" value="UniProtKB-UniRule"/>
</dbReference>
<feature type="binding site" evidence="6">
    <location>
        <begin position="97"/>
        <end position="98"/>
    </location>
    <ligand>
        <name>ATP</name>
        <dbReference type="ChEBI" id="CHEBI:30616"/>
    </ligand>
</feature>
<dbReference type="NCBIfam" id="NF003555">
    <property type="entry name" value="PRK05218.1"/>
    <property type="match status" value="1"/>
</dbReference>
<dbReference type="SUPFAM" id="SSF55874">
    <property type="entry name" value="ATPase domain of HSP90 chaperone/DNA topoisomerase II/histidine kinase"/>
    <property type="match status" value="1"/>
</dbReference>
<dbReference type="PANTHER" id="PTHR11528">
    <property type="entry name" value="HEAT SHOCK PROTEIN 90 FAMILY MEMBER"/>
    <property type="match status" value="1"/>
</dbReference>
<feature type="binding site" evidence="6">
    <location>
        <position position="31"/>
    </location>
    <ligand>
        <name>ATP</name>
        <dbReference type="ChEBI" id="CHEBI:30616"/>
    </ligand>
</feature>
<comment type="subunit">
    <text evidence="5">Homodimer.</text>
</comment>
<dbReference type="PRINTS" id="PR00775">
    <property type="entry name" value="HEATSHOCK90"/>
</dbReference>
<comment type="caution">
    <text evidence="8">The sequence shown here is derived from an EMBL/GenBank/DDBJ whole genome shotgun (WGS) entry which is preliminary data.</text>
</comment>
<dbReference type="EMBL" id="RLIH01000004">
    <property type="protein sequence ID" value="RVU55081.1"/>
    <property type="molecule type" value="Genomic_DNA"/>
</dbReference>
<dbReference type="GO" id="GO:0051082">
    <property type="term" value="F:unfolded protein binding"/>
    <property type="evidence" value="ECO:0007669"/>
    <property type="project" value="UniProtKB-UniRule"/>
</dbReference>
<dbReference type="RefSeq" id="WP_127724112.1">
    <property type="nucleotide sequence ID" value="NZ_RLIH01000004.1"/>
</dbReference>
<dbReference type="SUPFAM" id="SSF54211">
    <property type="entry name" value="Ribosomal protein S5 domain 2-like"/>
    <property type="match status" value="1"/>
</dbReference>
<dbReference type="AlphaFoldDB" id="A0A437S824"/>
<feature type="binding site" evidence="6">
    <location>
        <position position="96"/>
    </location>
    <ligand>
        <name>ATP</name>
        <dbReference type="ChEBI" id="CHEBI:30616"/>
    </ligand>
</feature>
<dbReference type="Gene3D" id="3.30.230.80">
    <property type="match status" value="1"/>
</dbReference>
<dbReference type="SMART" id="SM00387">
    <property type="entry name" value="HATPase_c"/>
    <property type="match status" value="1"/>
</dbReference>
<dbReference type="HAMAP" id="MF_00505">
    <property type="entry name" value="HSP90"/>
    <property type="match status" value="1"/>
</dbReference>
<dbReference type="GO" id="GO:0005737">
    <property type="term" value="C:cytoplasm"/>
    <property type="evidence" value="ECO:0007669"/>
    <property type="project" value="UniProtKB-SubCell"/>
</dbReference>
<evidence type="ECO:0000256" key="2">
    <source>
        <dbReference type="ARBA" id="ARBA00022741"/>
    </source>
</evidence>
<feature type="binding site" evidence="6">
    <location>
        <begin position="118"/>
        <end position="123"/>
    </location>
    <ligand>
        <name>ATP</name>
        <dbReference type="ChEBI" id="CHEBI:30616"/>
    </ligand>
</feature>
<dbReference type="InterPro" id="IPR019805">
    <property type="entry name" value="Heat_shock_protein_90_CS"/>
</dbReference>
<dbReference type="Pfam" id="PF13589">
    <property type="entry name" value="HATPase_c_3"/>
    <property type="match status" value="1"/>
</dbReference>
<dbReference type="Gene3D" id="1.20.120.790">
    <property type="entry name" value="Heat shock protein 90, C-terminal domain"/>
    <property type="match status" value="1"/>
</dbReference>
<dbReference type="Gene3D" id="3.40.50.11260">
    <property type="match status" value="1"/>
</dbReference>
<evidence type="ECO:0000256" key="4">
    <source>
        <dbReference type="ARBA" id="ARBA00023186"/>
    </source>
</evidence>
<evidence type="ECO:0000313" key="8">
    <source>
        <dbReference type="EMBL" id="RVU55081.1"/>
    </source>
</evidence>
<evidence type="ECO:0000256" key="1">
    <source>
        <dbReference type="ARBA" id="ARBA00008239"/>
    </source>
</evidence>
<feature type="binding site" evidence="6">
    <location>
        <position position="82"/>
    </location>
    <ligand>
        <name>ATP</name>
        <dbReference type="ChEBI" id="CHEBI:30616"/>
    </ligand>
</feature>
<feature type="region of interest" description="C" evidence="5">
    <location>
        <begin position="546"/>
        <end position="617"/>
    </location>
</feature>
<evidence type="ECO:0000256" key="6">
    <source>
        <dbReference type="PIRSR" id="PIRSR002583-1"/>
    </source>
</evidence>
<dbReference type="GO" id="GO:0140662">
    <property type="term" value="F:ATP-dependent protein folding chaperone"/>
    <property type="evidence" value="ECO:0007669"/>
    <property type="project" value="InterPro"/>
</dbReference>
<dbReference type="InterPro" id="IPR037196">
    <property type="entry name" value="HSP90_C"/>
</dbReference>
<proteinExistence type="inferred from homology"/>
<comment type="similarity">
    <text evidence="1 5">Belongs to the heat shock protein 90 family.</text>
</comment>
<feature type="domain" description="Histidine kinase/HSP90-like ATPase" evidence="7">
    <location>
        <begin position="24"/>
        <end position="178"/>
    </location>
</feature>
<keyword evidence="3 5" id="KW-0067">ATP-binding</keyword>